<evidence type="ECO:0000256" key="5">
    <source>
        <dbReference type="ARBA" id="ARBA00022839"/>
    </source>
</evidence>
<keyword evidence="6" id="KW-0539">Nucleus</keyword>
<dbReference type="SUPFAM" id="SSF53098">
    <property type="entry name" value="Ribonuclease H-like"/>
    <property type="match status" value="1"/>
</dbReference>
<dbReference type="PANTHER" id="PTHR12801:SF82">
    <property type="entry name" value="RNA EXONUCLEASE 5"/>
    <property type="match status" value="1"/>
</dbReference>
<feature type="compositionally biased region" description="Basic and acidic residues" evidence="7">
    <location>
        <begin position="86"/>
        <end position="99"/>
    </location>
</feature>
<dbReference type="SMART" id="SM00479">
    <property type="entry name" value="EXOIII"/>
    <property type="match status" value="1"/>
</dbReference>
<evidence type="ECO:0000256" key="3">
    <source>
        <dbReference type="ARBA" id="ARBA00022722"/>
    </source>
</evidence>
<feature type="domain" description="Exonuclease" evidence="8">
    <location>
        <begin position="337"/>
        <end position="497"/>
    </location>
</feature>
<evidence type="ECO:0000256" key="4">
    <source>
        <dbReference type="ARBA" id="ARBA00022801"/>
    </source>
</evidence>
<dbReference type="InterPro" id="IPR047021">
    <property type="entry name" value="REXO1/3/4-like"/>
</dbReference>
<dbReference type="FunFam" id="3.30.420.10:FF:000019">
    <property type="entry name" value="RNA exonuclease NEF-sp"/>
    <property type="match status" value="1"/>
</dbReference>
<dbReference type="PANTHER" id="PTHR12801">
    <property type="entry name" value="RNA EXONUCLEASE REXO1 / RECO3 FAMILY MEMBER-RELATED"/>
    <property type="match status" value="1"/>
</dbReference>
<dbReference type="GO" id="GO:0005634">
    <property type="term" value="C:nucleus"/>
    <property type="evidence" value="ECO:0007669"/>
    <property type="project" value="UniProtKB-SubCell"/>
</dbReference>
<comment type="similarity">
    <text evidence="2">Belongs to the REXO1/REXO3 family.</text>
</comment>
<dbReference type="EMBL" id="JADYXP020000016">
    <property type="protein sequence ID" value="KAL0108512.1"/>
    <property type="molecule type" value="Genomic_DNA"/>
</dbReference>
<dbReference type="InterPro" id="IPR013520">
    <property type="entry name" value="Ribonucl_H"/>
</dbReference>
<dbReference type="Pfam" id="PF00929">
    <property type="entry name" value="RNase_T"/>
    <property type="match status" value="1"/>
</dbReference>
<dbReference type="InterPro" id="IPR036397">
    <property type="entry name" value="RNaseH_sf"/>
</dbReference>
<dbReference type="Gene3D" id="3.30.420.10">
    <property type="entry name" value="Ribonuclease H-like superfamily/Ribonuclease H"/>
    <property type="match status" value="1"/>
</dbReference>
<evidence type="ECO:0000313" key="9">
    <source>
        <dbReference type="EMBL" id="KAL0108512.1"/>
    </source>
</evidence>
<evidence type="ECO:0000259" key="8">
    <source>
        <dbReference type="SMART" id="SM00479"/>
    </source>
</evidence>
<dbReference type="InterPro" id="IPR034922">
    <property type="entry name" value="REX1-like_exo"/>
</dbReference>
<gene>
    <name evidence="9" type="ORF">PUN28_015210</name>
</gene>
<evidence type="ECO:0000256" key="2">
    <source>
        <dbReference type="ARBA" id="ARBA00006357"/>
    </source>
</evidence>
<dbReference type="GO" id="GO:0004527">
    <property type="term" value="F:exonuclease activity"/>
    <property type="evidence" value="ECO:0007669"/>
    <property type="project" value="UniProtKB-KW"/>
</dbReference>
<reference evidence="9 10" key="1">
    <citation type="submission" date="2023-03" db="EMBL/GenBank/DDBJ databases">
        <title>High recombination rates correlate with genetic variation in Cardiocondyla obscurior ants.</title>
        <authorList>
            <person name="Errbii M."/>
        </authorList>
    </citation>
    <scope>NUCLEOTIDE SEQUENCE [LARGE SCALE GENOMIC DNA]</scope>
    <source>
        <strain evidence="9">Alpha-2009</strain>
        <tissue evidence="9">Whole body</tissue>
    </source>
</reference>
<evidence type="ECO:0000313" key="10">
    <source>
        <dbReference type="Proteomes" id="UP001430953"/>
    </source>
</evidence>
<proteinExistence type="inferred from homology"/>
<evidence type="ECO:0000256" key="7">
    <source>
        <dbReference type="SAM" id="MobiDB-lite"/>
    </source>
</evidence>
<dbReference type="InterPro" id="IPR012337">
    <property type="entry name" value="RNaseH-like_sf"/>
</dbReference>
<comment type="subcellular location">
    <subcellularLocation>
        <location evidence="1">Nucleus</location>
    </subcellularLocation>
</comment>
<keyword evidence="3" id="KW-0540">Nuclease</keyword>
<organism evidence="9 10">
    <name type="scientific">Cardiocondyla obscurior</name>
    <dbReference type="NCBI Taxonomy" id="286306"/>
    <lineage>
        <taxon>Eukaryota</taxon>
        <taxon>Metazoa</taxon>
        <taxon>Ecdysozoa</taxon>
        <taxon>Arthropoda</taxon>
        <taxon>Hexapoda</taxon>
        <taxon>Insecta</taxon>
        <taxon>Pterygota</taxon>
        <taxon>Neoptera</taxon>
        <taxon>Endopterygota</taxon>
        <taxon>Hymenoptera</taxon>
        <taxon>Apocrita</taxon>
        <taxon>Aculeata</taxon>
        <taxon>Formicoidea</taxon>
        <taxon>Formicidae</taxon>
        <taxon>Myrmicinae</taxon>
        <taxon>Cardiocondyla</taxon>
    </lineage>
</organism>
<comment type="caution">
    <text evidence="9">The sequence shown here is derived from an EMBL/GenBank/DDBJ whole genome shotgun (WGS) entry which is preliminary data.</text>
</comment>
<feature type="compositionally biased region" description="Polar residues" evidence="7">
    <location>
        <begin position="69"/>
        <end position="78"/>
    </location>
</feature>
<dbReference type="CDD" id="cd06145">
    <property type="entry name" value="REX1_like"/>
    <property type="match status" value="1"/>
</dbReference>
<keyword evidence="4" id="KW-0378">Hydrolase</keyword>
<sequence length="678" mass="76792">MKERTAKQLQRLEKKTAKMAAFLEIAKLNDKDKAAKLQALKKVEAVTDARSNSKDDIIDDSFTRKRSCEQNSNNSQVYEENIVDESESRDNNKKPRLSDEQYASLKQELRKRKKRLQAIPRLTLKAVGENATLNVQNIGKRIPIFLSDIQHLLLYSLLGHHSPYLPARWCQLEKYNKISHTVVFVLEGLSSYHYVAYENLFPHIANNLKHRLEVITPAVYGASITEELAAVPLTGTQSDRLIKQYGSLETALQTNGNVIRLLRTVFPMHSINTNETGINSYGILPPTDKFCRTKLLLSLWQMVEENYPVPLKGTLAERYGSYIFTKDIYKETTSTSPMFGLDCEMCLTTSGNLELTRISIVDESMNVIYDTLVKPENPITNYLTRYSGITESMLQDVTVTLHDVQQKLRTLLPSDAILVGQSLNSDLHTLKMMHPYIIDTSVIFNLTGDRYRKTKLQILAREFLGEIIQDNKDGHCSTEDSKASMKLVKLKLANSVDYGDAVLIGDRSIAALKMKIDNEKRTSQKTEMKKYATSIFSHITKNKGATAAIVGNDDVMSEYSKYLTNSSLNVMDDESFTKDDQVRLVIADDDKHAVERTLEIMLEHSFVLCHVKLKEEQLKNEELEETFGIVNQWIQKIWQCSAINSLGCVIFSGQQNNANGSCFLNIKTEVSSDVVIRA</sequence>
<feature type="region of interest" description="Disordered" evidence="7">
    <location>
        <begin position="68"/>
        <end position="101"/>
    </location>
</feature>
<dbReference type="AlphaFoldDB" id="A0AAW2EZD5"/>
<protein>
    <recommendedName>
        <fullName evidence="8">Exonuclease domain-containing protein</fullName>
    </recommendedName>
</protein>
<keyword evidence="10" id="KW-1185">Reference proteome</keyword>
<keyword evidence="5" id="KW-0269">Exonuclease</keyword>
<accession>A0AAW2EZD5</accession>
<evidence type="ECO:0000256" key="6">
    <source>
        <dbReference type="ARBA" id="ARBA00023242"/>
    </source>
</evidence>
<dbReference type="Proteomes" id="UP001430953">
    <property type="component" value="Unassembled WGS sequence"/>
</dbReference>
<name>A0AAW2EZD5_9HYME</name>
<dbReference type="GO" id="GO:0003676">
    <property type="term" value="F:nucleic acid binding"/>
    <property type="evidence" value="ECO:0007669"/>
    <property type="project" value="InterPro"/>
</dbReference>
<evidence type="ECO:0000256" key="1">
    <source>
        <dbReference type="ARBA" id="ARBA00004123"/>
    </source>
</evidence>